<evidence type="ECO:0000313" key="8">
    <source>
        <dbReference type="Proteomes" id="UP001497480"/>
    </source>
</evidence>
<keyword evidence="4 6" id="KW-1133">Transmembrane helix</keyword>
<dbReference type="InterPro" id="IPR000109">
    <property type="entry name" value="POT_fam"/>
</dbReference>
<proteinExistence type="inferred from homology"/>
<organism evidence="7 8">
    <name type="scientific">Lupinus luteus</name>
    <name type="common">European yellow lupine</name>
    <dbReference type="NCBI Taxonomy" id="3873"/>
    <lineage>
        <taxon>Eukaryota</taxon>
        <taxon>Viridiplantae</taxon>
        <taxon>Streptophyta</taxon>
        <taxon>Embryophyta</taxon>
        <taxon>Tracheophyta</taxon>
        <taxon>Spermatophyta</taxon>
        <taxon>Magnoliopsida</taxon>
        <taxon>eudicotyledons</taxon>
        <taxon>Gunneridae</taxon>
        <taxon>Pentapetalae</taxon>
        <taxon>rosids</taxon>
        <taxon>fabids</taxon>
        <taxon>Fabales</taxon>
        <taxon>Fabaceae</taxon>
        <taxon>Papilionoideae</taxon>
        <taxon>50 kb inversion clade</taxon>
        <taxon>genistoids sensu lato</taxon>
        <taxon>core genistoids</taxon>
        <taxon>Genisteae</taxon>
        <taxon>Lupinus</taxon>
    </lineage>
</organism>
<keyword evidence="5 6" id="KW-0472">Membrane</keyword>
<feature type="transmembrane region" description="Helical" evidence="6">
    <location>
        <begin position="272"/>
        <end position="292"/>
    </location>
</feature>
<dbReference type="Pfam" id="PF00854">
    <property type="entry name" value="PTR2"/>
    <property type="match status" value="1"/>
</dbReference>
<protein>
    <submittedName>
        <fullName evidence="7">Uncharacterized protein</fullName>
    </submittedName>
</protein>
<dbReference type="InterPro" id="IPR036259">
    <property type="entry name" value="MFS_trans_sf"/>
</dbReference>
<evidence type="ECO:0000256" key="6">
    <source>
        <dbReference type="SAM" id="Phobius"/>
    </source>
</evidence>
<dbReference type="GO" id="GO:0022857">
    <property type="term" value="F:transmembrane transporter activity"/>
    <property type="evidence" value="ECO:0007669"/>
    <property type="project" value="InterPro"/>
</dbReference>
<keyword evidence="8" id="KW-1185">Reference proteome</keyword>
<feature type="transmembrane region" description="Helical" evidence="6">
    <location>
        <begin position="41"/>
        <end position="60"/>
    </location>
</feature>
<keyword evidence="3 6" id="KW-0812">Transmembrane</keyword>
<feature type="transmembrane region" description="Helical" evidence="6">
    <location>
        <begin position="392"/>
        <end position="414"/>
    </location>
</feature>
<gene>
    <name evidence="7" type="ORF">LLUT_LOCUS3859</name>
</gene>
<feature type="transmembrane region" description="Helical" evidence="6">
    <location>
        <begin position="434"/>
        <end position="451"/>
    </location>
</feature>
<accession>A0AAV1W077</accession>
<feature type="transmembrane region" description="Helical" evidence="6">
    <location>
        <begin position="471"/>
        <end position="491"/>
    </location>
</feature>
<evidence type="ECO:0000256" key="2">
    <source>
        <dbReference type="ARBA" id="ARBA00005982"/>
    </source>
</evidence>
<evidence type="ECO:0000313" key="7">
    <source>
        <dbReference type="EMBL" id="CAL0302799.1"/>
    </source>
</evidence>
<evidence type="ECO:0000256" key="3">
    <source>
        <dbReference type="ARBA" id="ARBA00022692"/>
    </source>
</evidence>
<dbReference type="SUPFAM" id="SSF103473">
    <property type="entry name" value="MFS general substrate transporter"/>
    <property type="match status" value="1"/>
</dbReference>
<feature type="transmembrane region" description="Helical" evidence="6">
    <location>
        <begin position="106"/>
        <end position="125"/>
    </location>
</feature>
<evidence type="ECO:0000256" key="1">
    <source>
        <dbReference type="ARBA" id="ARBA00004141"/>
    </source>
</evidence>
<comment type="caution">
    <text evidence="7">The sequence shown here is derived from an EMBL/GenBank/DDBJ whole genome shotgun (WGS) entry which is preliminary data.</text>
</comment>
<feature type="transmembrane region" description="Helical" evidence="6">
    <location>
        <begin position="312"/>
        <end position="332"/>
    </location>
</feature>
<name>A0AAV1W077_LUPLU</name>
<feature type="transmembrane region" description="Helical" evidence="6">
    <location>
        <begin position="146"/>
        <end position="166"/>
    </location>
</feature>
<dbReference type="EMBL" id="CAXHTB010000003">
    <property type="protein sequence ID" value="CAL0302799.1"/>
    <property type="molecule type" value="Genomic_DNA"/>
</dbReference>
<feature type="transmembrane region" description="Helical" evidence="6">
    <location>
        <begin position="178"/>
        <end position="201"/>
    </location>
</feature>
<comment type="subcellular location">
    <subcellularLocation>
        <location evidence="1">Membrane</location>
        <topology evidence="1">Multi-pass membrane protein</topology>
    </subcellularLocation>
</comment>
<dbReference type="Proteomes" id="UP001497480">
    <property type="component" value="Unassembled WGS sequence"/>
</dbReference>
<evidence type="ECO:0000256" key="5">
    <source>
        <dbReference type="ARBA" id="ARBA00023136"/>
    </source>
</evidence>
<reference evidence="7 8" key="1">
    <citation type="submission" date="2024-03" db="EMBL/GenBank/DDBJ databases">
        <authorList>
            <person name="Martinez-Hernandez J."/>
        </authorList>
    </citation>
    <scope>NUCLEOTIDE SEQUENCE [LARGE SCALE GENOMIC DNA]</scope>
</reference>
<dbReference type="AlphaFoldDB" id="A0AAV1W077"/>
<comment type="similarity">
    <text evidence="2">Belongs to the major facilitator superfamily. Proton-dependent oligopeptide transporter (POT/PTR) (TC 2.A.17) family.</text>
</comment>
<dbReference type="PANTHER" id="PTHR11654">
    <property type="entry name" value="OLIGOPEPTIDE TRANSPORTER-RELATED"/>
    <property type="match status" value="1"/>
</dbReference>
<evidence type="ECO:0000256" key="4">
    <source>
        <dbReference type="ARBA" id="ARBA00022989"/>
    </source>
</evidence>
<sequence>MCFLIVVVELIQSLVFLGNSTNLVRYFLKYMHYPIAQSSNMVTNFVGISYLLTIDAGYINDSYLTKLTAFVLYATIELLGVILLTYQAKNPNLLPPENETPSTFQAAILYIGLGAMAIGIGGSKATMPTHDADQLEHNKHGLISSFFSWYYISILSASILAATLMVSIEESYGRGWSFMISTILLCCSISIFSAGFSLYRCKKPSGSPIKRMVKVFVASTGTTNDIRTVEVHQNAKEQSYAKEKSYNKFKFLNKALNDDTIEVAQVEETKSLLGLLPIFATTIMLNCCVAQIMTFSVQQGDIMNRKTFNFTITPQSISLVPLVVVLVFLYLLEQSKSFYGNNEAINKIYEPHVRMGVGLVVSSVSMAVAAVVEYKRLKEFNEGNLMSAFWLMAQTLLLTFSDVNVVGGMLEFFYSKAPDGMRNLCTSLPWCSTAMGYFFSTMLVTACNSVSGRFGQAWIGGQDLNQDRLDLFYALLSFLSFINFIVFVFFARRF</sequence>
<dbReference type="GO" id="GO:0016020">
    <property type="term" value="C:membrane"/>
    <property type="evidence" value="ECO:0007669"/>
    <property type="project" value="UniProtKB-SubCell"/>
</dbReference>
<feature type="transmembrane region" description="Helical" evidence="6">
    <location>
        <begin position="67"/>
        <end position="86"/>
    </location>
</feature>
<dbReference type="Gene3D" id="1.20.1250.20">
    <property type="entry name" value="MFS general substrate transporter like domains"/>
    <property type="match status" value="1"/>
</dbReference>
<feature type="transmembrane region" description="Helical" evidence="6">
    <location>
        <begin position="353"/>
        <end position="372"/>
    </location>
</feature>